<accession>A0A823J0A5</accession>
<dbReference type="InterPro" id="IPR025875">
    <property type="entry name" value="Leu-rich_rpt_4"/>
</dbReference>
<evidence type="ECO:0000256" key="8">
    <source>
        <dbReference type="ARBA" id="ARBA00023088"/>
    </source>
</evidence>
<evidence type="ECO:0000259" key="12">
    <source>
        <dbReference type="Pfam" id="PF12354"/>
    </source>
</evidence>
<evidence type="ECO:0000256" key="3">
    <source>
        <dbReference type="ARBA" id="ARBA00022512"/>
    </source>
</evidence>
<dbReference type="InterPro" id="IPR001611">
    <property type="entry name" value="Leu-rich_rpt"/>
</dbReference>
<evidence type="ECO:0000256" key="5">
    <source>
        <dbReference type="ARBA" id="ARBA00022614"/>
    </source>
</evidence>
<organism evidence="13 14">
    <name type="scientific">Listeria monocytogenes</name>
    <dbReference type="NCBI Taxonomy" id="1639"/>
    <lineage>
        <taxon>Bacteria</taxon>
        <taxon>Bacillati</taxon>
        <taxon>Bacillota</taxon>
        <taxon>Bacilli</taxon>
        <taxon>Bacillales</taxon>
        <taxon>Listeriaceae</taxon>
        <taxon>Listeria</taxon>
    </lineage>
</organism>
<dbReference type="SUPFAM" id="SSF81296">
    <property type="entry name" value="E set domains"/>
    <property type="match status" value="1"/>
</dbReference>
<keyword evidence="7" id="KW-0677">Repeat</keyword>
<comment type="subcellular location">
    <subcellularLocation>
        <location evidence="1">Secreted</location>
        <location evidence="1">Cell wall</location>
        <topology evidence="1">Peptidoglycan-anchor</topology>
    </subcellularLocation>
</comment>
<dbReference type="InterPro" id="IPR013378">
    <property type="entry name" value="InlB-like_B-rpt"/>
</dbReference>
<dbReference type="Pfam" id="PF12354">
    <property type="entry name" value="Internalin_N"/>
    <property type="match status" value="1"/>
</dbReference>
<keyword evidence="8" id="KW-0572">Peptidoglycan-anchor</keyword>
<dbReference type="InterPro" id="IPR014755">
    <property type="entry name" value="Cu-Rt/internalin_Ig-like"/>
</dbReference>
<keyword evidence="5" id="KW-0433">Leucine-rich repeat</keyword>
<evidence type="ECO:0000256" key="1">
    <source>
        <dbReference type="ARBA" id="ARBA00004168"/>
    </source>
</evidence>
<dbReference type="SUPFAM" id="SSF52075">
    <property type="entry name" value="Outer arm dynein light chain 1"/>
    <property type="match status" value="1"/>
</dbReference>
<dbReference type="Pfam" id="PF09479">
    <property type="entry name" value="Flg_new"/>
    <property type="match status" value="1"/>
</dbReference>
<sequence length="480" mass="52832">MKDKKFLQRLFIALTIIVGINVWIGASGETEVKAANITQPTPINQVFPDANLAEFMRGILQKTNVSTPVTQDELNVVGGIEVFDELSIASIEGVQYLNNLRYLYMDNNQVSDLTPISGLTNLETLHLNNNQISDLGPLSALTNLRNLLMDNNQVSDLTPLSGLINLEVLHLNNNQISNISVLSDFTRLSEILLDNNQISDLSALKDISMPMMGVSMENQQVNNKPVNYQTNLLLPITVKDNTNTLITPETISDNGSYSSPNITWNLPEYKNQVSYTFNQQVNIGYRMATFSGTVNQPLTKAPLDYKMIFDIDGTKTSEKVAQDSFITAPPSPTKEGYTFTGWYDAPTGGNEWDFATDKMPAKDITLFAQFSKNSSDEGTPGDKGDGGKCGTADKPTESESQPIESNKKSSRLLNSKYNTLSARATRLIGSEAKTNSHSTSLPSTGDETSVNIFLQSIGILFLLAFFWIGLSKKKKASHKR</sequence>
<dbReference type="Pfam" id="PF00746">
    <property type="entry name" value="Gram_pos_anchor"/>
    <property type="match status" value="1"/>
</dbReference>
<evidence type="ECO:0000256" key="6">
    <source>
        <dbReference type="ARBA" id="ARBA00022729"/>
    </source>
</evidence>
<evidence type="ECO:0000256" key="7">
    <source>
        <dbReference type="ARBA" id="ARBA00022737"/>
    </source>
</evidence>
<dbReference type="EMBL" id="AABEKN010000008">
    <property type="protein sequence ID" value="EAG9355010.1"/>
    <property type="molecule type" value="Genomic_DNA"/>
</dbReference>
<dbReference type="PANTHER" id="PTHR46652">
    <property type="entry name" value="LEUCINE-RICH REPEAT AND IQ DOMAIN-CONTAINING PROTEIN 1-RELATED"/>
    <property type="match status" value="1"/>
</dbReference>
<dbReference type="InterPro" id="IPR024634">
    <property type="entry name" value="Internalin_N"/>
</dbReference>
<dbReference type="PANTHER" id="PTHR46652:SF3">
    <property type="entry name" value="LEUCINE-RICH REPEAT-CONTAINING PROTEIN 9"/>
    <property type="match status" value="1"/>
</dbReference>
<dbReference type="Gene3D" id="1.10.8.390">
    <property type="entry name" value="Internalin N-terminal Cap domain-like"/>
    <property type="match status" value="1"/>
</dbReference>
<evidence type="ECO:0000256" key="4">
    <source>
        <dbReference type="ARBA" id="ARBA00022525"/>
    </source>
</evidence>
<name>A0A823J0A5_LISMN</name>
<feature type="domain" description="Internalin N-terminal" evidence="12">
    <location>
        <begin position="32"/>
        <end position="75"/>
    </location>
</feature>
<dbReference type="Gene3D" id="3.80.10.10">
    <property type="entry name" value="Ribonuclease Inhibitor"/>
    <property type="match status" value="1"/>
</dbReference>
<comment type="similarity">
    <text evidence="2">Belongs to the internalin family.</text>
</comment>
<evidence type="ECO:0000259" key="11">
    <source>
        <dbReference type="Pfam" id="PF08191"/>
    </source>
</evidence>
<evidence type="ECO:0000313" key="14">
    <source>
        <dbReference type="Proteomes" id="UP000524387"/>
    </source>
</evidence>
<dbReference type="InterPro" id="IPR003591">
    <property type="entry name" value="Leu-rich_rpt_typical-subtyp"/>
</dbReference>
<reference evidence="13 14" key="1">
    <citation type="submission" date="2019-04" db="EMBL/GenBank/DDBJ databases">
        <authorList>
            <consortium name="GenomeTrakr network: Whole genome sequencing for foodborne pathogen traceback"/>
        </authorList>
    </citation>
    <scope>NUCLEOTIDE SEQUENCE [LARGE SCALE GENOMIC DNA]</scope>
    <source>
        <strain evidence="13 14">CFSAN072502</strain>
    </source>
</reference>
<dbReference type="SMART" id="SM00369">
    <property type="entry name" value="LRR_TYP"/>
    <property type="match status" value="5"/>
</dbReference>
<keyword evidence="3" id="KW-0134">Cell wall</keyword>
<feature type="domain" description="Gram-positive cocci surface proteins LPxTG" evidence="10">
    <location>
        <begin position="439"/>
        <end position="476"/>
    </location>
</feature>
<proteinExistence type="inferred from homology"/>
<dbReference type="InterPro" id="IPR012569">
    <property type="entry name" value="Inl_IR"/>
</dbReference>
<dbReference type="Proteomes" id="UP000524387">
    <property type="component" value="Unassembled WGS sequence"/>
</dbReference>
<dbReference type="InterPro" id="IPR042229">
    <property type="entry name" value="Listeria/Bacterioides_rpt_sf"/>
</dbReference>
<evidence type="ECO:0000256" key="2">
    <source>
        <dbReference type="ARBA" id="ARBA00009432"/>
    </source>
</evidence>
<keyword evidence="4" id="KW-0964">Secreted</keyword>
<keyword evidence="6" id="KW-0732">Signal</keyword>
<comment type="caution">
    <text evidence="13">The sequence shown here is derived from an EMBL/GenBank/DDBJ whole genome shotgun (WGS) entry which is preliminary data.</text>
</comment>
<dbReference type="Pfam" id="PF12799">
    <property type="entry name" value="LRR_4"/>
    <property type="match status" value="2"/>
</dbReference>
<evidence type="ECO:0000313" key="13">
    <source>
        <dbReference type="EMBL" id="EAG9355010.1"/>
    </source>
</evidence>
<evidence type="ECO:0000256" key="9">
    <source>
        <dbReference type="SAM" id="MobiDB-lite"/>
    </source>
</evidence>
<dbReference type="InterPro" id="IPR019931">
    <property type="entry name" value="LPXTG_anchor"/>
</dbReference>
<dbReference type="PROSITE" id="PS51450">
    <property type="entry name" value="LRR"/>
    <property type="match status" value="4"/>
</dbReference>
<dbReference type="RefSeq" id="WP_003740269.1">
    <property type="nucleotide sequence ID" value="NZ_CP090058.1"/>
</dbReference>
<gene>
    <name evidence="13" type="ORF">CW895_14535</name>
</gene>
<dbReference type="InterPro" id="IPR032675">
    <property type="entry name" value="LRR_dom_sf"/>
</dbReference>
<dbReference type="NCBIfam" id="TIGR02543">
    <property type="entry name" value="List_Bact_rpt"/>
    <property type="match status" value="1"/>
</dbReference>
<dbReference type="NCBIfam" id="TIGR01167">
    <property type="entry name" value="LPXTG_anchor"/>
    <property type="match status" value="1"/>
</dbReference>
<dbReference type="SMART" id="SM00365">
    <property type="entry name" value="LRR_SD22"/>
    <property type="match status" value="4"/>
</dbReference>
<dbReference type="InterPro" id="IPR014756">
    <property type="entry name" value="Ig_E-set"/>
</dbReference>
<dbReference type="AlphaFoldDB" id="A0A823J0A5"/>
<protein>
    <submittedName>
        <fullName evidence="13">LPXTG cell wall anchor domain-containing protein</fullName>
    </submittedName>
</protein>
<dbReference type="Pfam" id="PF08191">
    <property type="entry name" value="LRR_adjacent"/>
    <property type="match status" value="1"/>
</dbReference>
<feature type="domain" description="Internalin Ig-like inter-repeat region" evidence="11">
    <location>
        <begin position="244"/>
        <end position="299"/>
    </location>
</feature>
<evidence type="ECO:0000259" key="10">
    <source>
        <dbReference type="Pfam" id="PF00746"/>
    </source>
</evidence>
<dbReference type="Gene3D" id="2.60.40.4270">
    <property type="entry name" value="Listeria-Bacteroides repeat domain"/>
    <property type="match status" value="1"/>
</dbReference>
<dbReference type="InterPro" id="IPR050836">
    <property type="entry name" value="SDS22/Internalin_LRR"/>
</dbReference>
<feature type="region of interest" description="Disordered" evidence="9">
    <location>
        <begin position="372"/>
        <end position="409"/>
    </location>
</feature>
<dbReference type="Gene3D" id="2.60.40.1220">
    <property type="match status" value="1"/>
</dbReference>